<comment type="caution">
    <text evidence="1">The sequence shown here is derived from an EMBL/GenBank/DDBJ whole genome shotgun (WGS) entry which is preliminary data.</text>
</comment>
<evidence type="ECO:0000313" key="2">
    <source>
        <dbReference type="Proteomes" id="UP000489600"/>
    </source>
</evidence>
<evidence type="ECO:0000313" key="1">
    <source>
        <dbReference type="EMBL" id="VVB10138.1"/>
    </source>
</evidence>
<proteinExistence type="predicted"/>
<dbReference type="Proteomes" id="UP000489600">
    <property type="component" value="Unassembled WGS sequence"/>
</dbReference>
<accession>A0A565C913</accession>
<protein>
    <submittedName>
        <fullName evidence="1">Uncharacterized protein</fullName>
    </submittedName>
</protein>
<sequence length="117" mass="13499">MGSDKPEHATVMVHPNNRAIAYWRERFLVLCLGMRPVEAYCREFMMPNDAIGCTLDLDVLNRKFWHGLRDELRRAFDPYAHHTMLTLASDATLLEGRKGIPGQKRCPQEPGWHIVPI</sequence>
<reference evidence="1" key="1">
    <citation type="submission" date="2019-07" db="EMBL/GenBank/DDBJ databases">
        <authorList>
            <person name="Dittberner H."/>
        </authorList>
    </citation>
    <scope>NUCLEOTIDE SEQUENCE [LARGE SCALE GENOMIC DNA]</scope>
</reference>
<keyword evidence="2" id="KW-1185">Reference proteome</keyword>
<name>A0A565C913_9BRAS</name>
<dbReference type="EMBL" id="CABITT030000007">
    <property type="protein sequence ID" value="VVB10138.1"/>
    <property type="molecule type" value="Genomic_DNA"/>
</dbReference>
<gene>
    <name evidence="1" type="ORF">ANE_LOCUS20582</name>
</gene>
<organism evidence="1 2">
    <name type="scientific">Arabis nemorensis</name>
    <dbReference type="NCBI Taxonomy" id="586526"/>
    <lineage>
        <taxon>Eukaryota</taxon>
        <taxon>Viridiplantae</taxon>
        <taxon>Streptophyta</taxon>
        <taxon>Embryophyta</taxon>
        <taxon>Tracheophyta</taxon>
        <taxon>Spermatophyta</taxon>
        <taxon>Magnoliopsida</taxon>
        <taxon>eudicotyledons</taxon>
        <taxon>Gunneridae</taxon>
        <taxon>Pentapetalae</taxon>
        <taxon>rosids</taxon>
        <taxon>malvids</taxon>
        <taxon>Brassicales</taxon>
        <taxon>Brassicaceae</taxon>
        <taxon>Arabideae</taxon>
        <taxon>Arabis</taxon>
    </lineage>
</organism>
<dbReference type="AlphaFoldDB" id="A0A565C913"/>